<comment type="caution">
    <text evidence="1">The sequence shown here is derived from an EMBL/GenBank/DDBJ whole genome shotgun (WGS) entry which is preliminary data.</text>
</comment>
<protein>
    <submittedName>
        <fullName evidence="1">Uncharacterized protein</fullName>
    </submittedName>
</protein>
<reference evidence="1" key="1">
    <citation type="journal article" date="2015" name="Nature">
        <title>Complex archaea that bridge the gap between prokaryotes and eukaryotes.</title>
        <authorList>
            <person name="Spang A."/>
            <person name="Saw J.H."/>
            <person name="Jorgensen S.L."/>
            <person name="Zaremba-Niedzwiedzka K."/>
            <person name="Martijn J."/>
            <person name="Lind A.E."/>
            <person name="van Eijk R."/>
            <person name="Schleper C."/>
            <person name="Guy L."/>
            <person name="Ettema T.J."/>
        </authorList>
    </citation>
    <scope>NUCLEOTIDE SEQUENCE</scope>
</reference>
<proteinExistence type="predicted"/>
<feature type="non-terminal residue" evidence="1">
    <location>
        <position position="224"/>
    </location>
</feature>
<gene>
    <name evidence="1" type="ORF">LCGC14_2102430</name>
</gene>
<accession>A0A0F9H5Y6</accession>
<sequence length="224" mass="24092">MQKAFSIPLPIKKLDAAAGLVTGWAALSTDENGQPIIDWENHHISVEELTKATHKIMLKGGGNNSKDMHEVLIGDIVEAMVFSKEKTKALGLGDSNVEGLAVTLRLHDPKQIAKIRSGARTQLSIHGVAKHIPIGRNATGNPVYALQDILIDEISIVAAGASGNGTSSPRIVIAKRKPAQPGFWSNLVKSVLGVSKMSPFDELLARLSEEDRNIVLQQLATMQQ</sequence>
<dbReference type="EMBL" id="LAZR01025826">
    <property type="protein sequence ID" value="KKL70687.1"/>
    <property type="molecule type" value="Genomic_DNA"/>
</dbReference>
<evidence type="ECO:0000313" key="1">
    <source>
        <dbReference type="EMBL" id="KKL70687.1"/>
    </source>
</evidence>
<organism evidence="1">
    <name type="scientific">marine sediment metagenome</name>
    <dbReference type="NCBI Taxonomy" id="412755"/>
    <lineage>
        <taxon>unclassified sequences</taxon>
        <taxon>metagenomes</taxon>
        <taxon>ecological metagenomes</taxon>
    </lineage>
</organism>
<name>A0A0F9H5Y6_9ZZZZ</name>
<dbReference type="AlphaFoldDB" id="A0A0F9H5Y6"/>